<keyword evidence="6" id="KW-1185">Reference proteome</keyword>
<protein>
    <recommendedName>
        <fullName evidence="4">FLYWCH-type domain-containing protein</fullName>
    </recommendedName>
</protein>
<accession>A0AAD8FFR9</accession>
<gene>
    <name evidence="5" type="ORF">Bpfe_007018</name>
</gene>
<dbReference type="EMBL" id="JASAOG010000021">
    <property type="protein sequence ID" value="KAK0063377.1"/>
    <property type="molecule type" value="Genomic_DNA"/>
</dbReference>
<comment type="caution">
    <text evidence="5">The sequence shown here is derived from an EMBL/GenBank/DDBJ whole genome shotgun (WGS) entry which is preliminary data.</text>
</comment>
<reference evidence="5" key="2">
    <citation type="submission" date="2023-04" db="EMBL/GenBank/DDBJ databases">
        <authorList>
            <person name="Bu L."/>
            <person name="Lu L."/>
            <person name="Laidemitt M.R."/>
            <person name="Zhang S.M."/>
            <person name="Mutuku M."/>
            <person name="Mkoji G."/>
            <person name="Steinauer M."/>
            <person name="Loker E.S."/>
        </authorList>
    </citation>
    <scope>NUCLEOTIDE SEQUENCE</scope>
    <source>
        <strain evidence="5">KasaAsao</strain>
        <tissue evidence="5">Whole Snail</tissue>
    </source>
</reference>
<evidence type="ECO:0000256" key="1">
    <source>
        <dbReference type="ARBA" id="ARBA00022723"/>
    </source>
</evidence>
<keyword evidence="1" id="KW-0479">Metal-binding</keyword>
<proteinExistence type="predicted"/>
<evidence type="ECO:0000259" key="4">
    <source>
        <dbReference type="Pfam" id="PF04500"/>
    </source>
</evidence>
<name>A0AAD8FFR9_BIOPF</name>
<evidence type="ECO:0000256" key="2">
    <source>
        <dbReference type="ARBA" id="ARBA00022771"/>
    </source>
</evidence>
<evidence type="ECO:0000313" key="6">
    <source>
        <dbReference type="Proteomes" id="UP001233172"/>
    </source>
</evidence>
<dbReference type="Pfam" id="PF04500">
    <property type="entry name" value="FLYWCH"/>
    <property type="match status" value="1"/>
</dbReference>
<evidence type="ECO:0000313" key="5">
    <source>
        <dbReference type="EMBL" id="KAK0063377.1"/>
    </source>
</evidence>
<evidence type="ECO:0000256" key="3">
    <source>
        <dbReference type="ARBA" id="ARBA00022833"/>
    </source>
</evidence>
<reference evidence="5" key="1">
    <citation type="journal article" date="2023" name="PLoS Negl. Trop. Dis.">
        <title>A genome sequence for Biomphalaria pfeifferi, the major vector snail for the human-infecting parasite Schistosoma mansoni.</title>
        <authorList>
            <person name="Bu L."/>
            <person name="Lu L."/>
            <person name="Laidemitt M.R."/>
            <person name="Zhang S.M."/>
            <person name="Mutuku M."/>
            <person name="Mkoji G."/>
            <person name="Steinauer M."/>
            <person name="Loker E.S."/>
        </authorList>
    </citation>
    <scope>NUCLEOTIDE SEQUENCE</scope>
    <source>
        <strain evidence="5">KasaAsao</strain>
    </source>
</reference>
<keyword evidence="2" id="KW-0863">Zinc-finger</keyword>
<dbReference type="Gene3D" id="2.20.25.240">
    <property type="match status" value="1"/>
</dbReference>
<organism evidence="5 6">
    <name type="scientific">Biomphalaria pfeifferi</name>
    <name type="common">Bloodfluke planorb</name>
    <name type="synonym">Freshwater snail</name>
    <dbReference type="NCBI Taxonomy" id="112525"/>
    <lineage>
        <taxon>Eukaryota</taxon>
        <taxon>Metazoa</taxon>
        <taxon>Spiralia</taxon>
        <taxon>Lophotrochozoa</taxon>
        <taxon>Mollusca</taxon>
        <taxon>Gastropoda</taxon>
        <taxon>Heterobranchia</taxon>
        <taxon>Euthyneura</taxon>
        <taxon>Panpulmonata</taxon>
        <taxon>Hygrophila</taxon>
        <taxon>Lymnaeoidea</taxon>
        <taxon>Planorbidae</taxon>
        <taxon>Biomphalaria</taxon>
    </lineage>
</organism>
<dbReference type="InterPro" id="IPR007588">
    <property type="entry name" value="Znf_FLYWCH"/>
</dbReference>
<dbReference type="AlphaFoldDB" id="A0AAD8FFR9"/>
<dbReference type="Proteomes" id="UP001233172">
    <property type="component" value="Unassembled WGS sequence"/>
</dbReference>
<sequence>MPNLLFQPTQRNGVILNTQDGFCYLRYRTASKQETEYWTCELRPACPARGITRNNRKEFEQTKQHNHLPDALRCEIREVKNNLKRLAADAIGCDTTTNILQTTLMLTSAAAKARLPVVDHIKRNVQRSRNRAQMPMPQSRDEIQIPKQYQLIIPITFLLWDSGPATNDEERILMFGADLNLDFLRSCNAIVMDGTFQCTPQHFLQLYALHGTRMEGDDHKPGQAVSFFFLFPNKSVDTYRRGFNRFKMFLPGWEPQRIMMDFERAIPIVSPR</sequence>
<keyword evidence="3" id="KW-0862">Zinc</keyword>
<feature type="domain" description="FLYWCH-type" evidence="4">
    <location>
        <begin position="19"/>
        <end position="67"/>
    </location>
</feature>
<dbReference type="GO" id="GO:0008270">
    <property type="term" value="F:zinc ion binding"/>
    <property type="evidence" value="ECO:0007669"/>
    <property type="project" value="UniProtKB-KW"/>
</dbReference>